<dbReference type="WBParaSite" id="Csp11.Scaffold629.g15019.t1">
    <property type="protein sequence ID" value="Csp11.Scaffold629.g15019.t1"/>
    <property type="gene ID" value="Csp11.Scaffold629.g15019"/>
</dbReference>
<accession>A0A1I7U5C9</accession>
<dbReference type="PANTHER" id="PTHR46000">
    <property type="entry name" value="SEVEN TM RECEPTOR-RELATED"/>
    <property type="match status" value="1"/>
</dbReference>
<dbReference type="SUPFAM" id="SSF81321">
    <property type="entry name" value="Family A G protein-coupled receptor-like"/>
    <property type="match status" value="1"/>
</dbReference>
<evidence type="ECO:0000313" key="2">
    <source>
        <dbReference type="Proteomes" id="UP000095282"/>
    </source>
</evidence>
<keyword evidence="2" id="KW-1185">Reference proteome</keyword>
<dbReference type="eggNOG" id="ENOG502RVRW">
    <property type="taxonomic scope" value="Eukaryota"/>
</dbReference>
<keyword evidence="1" id="KW-0472">Membrane</keyword>
<keyword evidence="1" id="KW-1133">Transmembrane helix</keyword>
<dbReference type="Proteomes" id="UP000095282">
    <property type="component" value="Unplaced"/>
</dbReference>
<proteinExistence type="predicted"/>
<name>A0A1I7U5C9_9PELO</name>
<protein>
    <submittedName>
        <fullName evidence="3">Seven TM Receptor</fullName>
    </submittedName>
</protein>
<evidence type="ECO:0000256" key="1">
    <source>
        <dbReference type="SAM" id="Phobius"/>
    </source>
</evidence>
<reference evidence="3" key="1">
    <citation type="submission" date="2016-11" db="UniProtKB">
        <authorList>
            <consortium name="WormBaseParasite"/>
        </authorList>
    </citation>
    <scope>IDENTIFICATION</scope>
</reference>
<dbReference type="InterPro" id="IPR019428">
    <property type="entry name" value="7TM_GPCR_serpentine_rcpt_Str"/>
</dbReference>
<dbReference type="PANTHER" id="PTHR46000:SF11">
    <property type="entry name" value="SEVEN TM RECEPTOR"/>
    <property type="match status" value="1"/>
</dbReference>
<dbReference type="AlphaFoldDB" id="A0A1I7U5C9"/>
<feature type="transmembrane region" description="Helical" evidence="1">
    <location>
        <begin position="77"/>
        <end position="102"/>
    </location>
</feature>
<organism evidence="2 3">
    <name type="scientific">Caenorhabditis tropicalis</name>
    <dbReference type="NCBI Taxonomy" id="1561998"/>
    <lineage>
        <taxon>Eukaryota</taxon>
        <taxon>Metazoa</taxon>
        <taxon>Ecdysozoa</taxon>
        <taxon>Nematoda</taxon>
        <taxon>Chromadorea</taxon>
        <taxon>Rhabditida</taxon>
        <taxon>Rhabditina</taxon>
        <taxon>Rhabditomorpha</taxon>
        <taxon>Rhabditoidea</taxon>
        <taxon>Rhabditidae</taxon>
        <taxon>Peloderinae</taxon>
        <taxon>Caenorhabditis</taxon>
    </lineage>
</organism>
<evidence type="ECO:0000313" key="3">
    <source>
        <dbReference type="WBParaSite" id="Csp11.Scaffold629.g15019.t1"/>
    </source>
</evidence>
<feature type="transmembrane region" description="Helical" evidence="1">
    <location>
        <begin position="114"/>
        <end position="135"/>
    </location>
</feature>
<feature type="transmembrane region" description="Helical" evidence="1">
    <location>
        <begin position="37"/>
        <end position="56"/>
    </location>
</feature>
<dbReference type="STRING" id="1561998.A0A1I7U5C9"/>
<sequence length="181" mass="20946">MLDRYNIDISEISAMTLVAYDENGDIRWFNISCTLNMALIMLIQYSVIIYCTFYMYKEMEEKIQMLSSSLRTLHKQFFKTLILQITTPTITLFSPVIFISVIPFLDIQTDLPTGIFLCAFTIYPAMDAIIVMYIVRDYRKAMRNILKKYVDQLHKWLATSNDNTMSCTKSTPAAAPDVLNN</sequence>
<keyword evidence="1" id="KW-0812">Transmembrane</keyword>
<dbReference type="Pfam" id="PF10326">
    <property type="entry name" value="7TM_GPCR_Str"/>
    <property type="match status" value="1"/>
</dbReference>